<name>A0A4S8SXJ8_AURPU</name>
<keyword evidence="4" id="KW-0723">Serine/threonine-protein kinase</keyword>
<protein>
    <submittedName>
        <fullName evidence="6">Kinase-like protein</fullName>
    </submittedName>
</protein>
<evidence type="ECO:0000256" key="1">
    <source>
        <dbReference type="ARBA" id="ARBA00022741"/>
    </source>
</evidence>
<dbReference type="GO" id="GO:0035556">
    <property type="term" value="P:intracellular signal transduction"/>
    <property type="evidence" value="ECO:0007669"/>
    <property type="project" value="TreeGrafter"/>
</dbReference>
<evidence type="ECO:0000259" key="5">
    <source>
        <dbReference type="PROSITE" id="PS50011"/>
    </source>
</evidence>
<dbReference type="SUPFAM" id="SSF56112">
    <property type="entry name" value="Protein kinase-like (PK-like)"/>
    <property type="match status" value="1"/>
</dbReference>
<comment type="similarity">
    <text evidence="4">Belongs to the protein kinase superfamily.</text>
</comment>
<dbReference type="Gene3D" id="1.10.510.10">
    <property type="entry name" value="Transferase(Phosphotransferase) domain 1"/>
    <property type="match status" value="1"/>
</dbReference>
<dbReference type="PROSITE" id="PS00107">
    <property type="entry name" value="PROTEIN_KINASE_ATP"/>
    <property type="match status" value="1"/>
</dbReference>
<dbReference type="Pfam" id="PF00069">
    <property type="entry name" value="Pkinase"/>
    <property type="match status" value="1"/>
</dbReference>
<dbReference type="PANTHER" id="PTHR24346">
    <property type="entry name" value="MAP/MICROTUBULE AFFINITY-REGULATING KINASE"/>
    <property type="match status" value="1"/>
</dbReference>
<dbReference type="PANTHER" id="PTHR24346:SF30">
    <property type="entry name" value="MATERNAL EMBRYONIC LEUCINE ZIPPER KINASE"/>
    <property type="match status" value="1"/>
</dbReference>
<evidence type="ECO:0000256" key="2">
    <source>
        <dbReference type="ARBA" id="ARBA00022840"/>
    </source>
</evidence>
<feature type="binding site" evidence="3">
    <location>
        <position position="78"/>
    </location>
    <ligand>
        <name>ATP</name>
        <dbReference type="ChEBI" id="CHEBI:30616"/>
    </ligand>
</feature>
<organism evidence="6 7">
    <name type="scientific">Aureobasidium pullulans</name>
    <name type="common">Black yeast</name>
    <name type="synonym">Pullularia pullulans</name>
    <dbReference type="NCBI Taxonomy" id="5580"/>
    <lineage>
        <taxon>Eukaryota</taxon>
        <taxon>Fungi</taxon>
        <taxon>Dikarya</taxon>
        <taxon>Ascomycota</taxon>
        <taxon>Pezizomycotina</taxon>
        <taxon>Dothideomycetes</taxon>
        <taxon>Dothideomycetidae</taxon>
        <taxon>Dothideales</taxon>
        <taxon>Saccotheciaceae</taxon>
        <taxon>Aureobasidium</taxon>
    </lineage>
</organism>
<dbReference type="SMART" id="SM00220">
    <property type="entry name" value="S_TKc"/>
    <property type="match status" value="1"/>
</dbReference>
<gene>
    <name evidence="6" type="ORF">D6D28_01401</name>
</gene>
<dbReference type="InterPro" id="IPR017441">
    <property type="entry name" value="Protein_kinase_ATP_BS"/>
</dbReference>
<dbReference type="Proteomes" id="UP000304951">
    <property type="component" value="Unassembled WGS sequence"/>
</dbReference>
<keyword evidence="6" id="KW-0808">Transferase</keyword>
<keyword evidence="6" id="KW-0418">Kinase</keyword>
<dbReference type="Gene3D" id="3.30.200.20">
    <property type="entry name" value="Phosphorylase Kinase, domain 1"/>
    <property type="match status" value="1"/>
</dbReference>
<feature type="domain" description="Protein kinase" evidence="5">
    <location>
        <begin position="49"/>
        <end position="323"/>
    </location>
</feature>
<dbReference type="InterPro" id="IPR011009">
    <property type="entry name" value="Kinase-like_dom_sf"/>
</dbReference>
<dbReference type="InterPro" id="IPR000719">
    <property type="entry name" value="Prot_kinase_dom"/>
</dbReference>
<sequence length="323" mass="35953">MRLRNSIALVWPTYAVASIHLATKASSCVLDYTSILPRSIEVSISAEYGEFIRTIGSGSSATVSTYRRYADNKTVAIKEYRLPSCTTDETQETKLEYHLGAMVSNISSMTPTLDLLHFSSACQWYVVTEHVPYSLMDLRLTLGPQELVDIILSLEVGIHAMHSLGISHGDIKLENVLLTSDQKPKLIDFGSATFHRCRVDALEAETNVAPGDYGTPAYLPPEVFTSLEYDRAKADLWALGVLAYVLFTGRMPWKLASLRDSRWREVLGIEIADSHWCVAPKSIVTHAICTSEMAQVVGEVPETIRDTIARWLEIDPAYRSYSS</sequence>
<keyword evidence="2 3" id="KW-0067">ATP-binding</keyword>
<dbReference type="GO" id="GO:0005524">
    <property type="term" value="F:ATP binding"/>
    <property type="evidence" value="ECO:0007669"/>
    <property type="project" value="UniProtKB-UniRule"/>
</dbReference>
<keyword evidence="1 3" id="KW-0547">Nucleotide-binding</keyword>
<dbReference type="PROSITE" id="PS00108">
    <property type="entry name" value="PROTEIN_KINASE_ST"/>
    <property type="match status" value="1"/>
</dbReference>
<comment type="caution">
    <text evidence="6">The sequence shown here is derived from an EMBL/GenBank/DDBJ whole genome shotgun (WGS) entry which is preliminary data.</text>
</comment>
<evidence type="ECO:0000256" key="3">
    <source>
        <dbReference type="PROSITE-ProRule" id="PRU10141"/>
    </source>
</evidence>
<reference evidence="6 7" key="1">
    <citation type="submission" date="2018-10" db="EMBL/GenBank/DDBJ databases">
        <title>Fifty Aureobasidium pullulans genomes reveal a recombining polyextremotolerant generalist.</title>
        <authorList>
            <person name="Gostincar C."/>
            <person name="Turk M."/>
            <person name="Zajc J."/>
            <person name="Gunde-Cimerman N."/>
        </authorList>
    </citation>
    <scope>NUCLEOTIDE SEQUENCE [LARGE SCALE GENOMIC DNA]</scope>
    <source>
        <strain evidence="6 7">EXF-11900</strain>
    </source>
</reference>
<evidence type="ECO:0000313" key="7">
    <source>
        <dbReference type="Proteomes" id="UP000304951"/>
    </source>
</evidence>
<dbReference type="GO" id="GO:0005737">
    <property type="term" value="C:cytoplasm"/>
    <property type="evidence" value="ECO:0007669"/>
    <property type="project" value="TreeGrafter"/>
</dbReference>
<accession>A0A4S8SXJ8</accession>
<evidence type="ECO:0000256" key="4">
    <source>
        <dbReference type="RuleBase" id="RU000304"/>
    </source>
</evidence>
<dbReference type="GO" id="GO:0004674">
    <property type="term" value="F:protein serine/threonine kinase activity"/>
    <property type="evidence" value="ECO:0007669"/>
    <property type="project" value="UniProtKB-KW"/>
</dbReference>
<evidence type="ECO:0000313" key="6">
    <source>
        <dbReference type="EMBL" id="THV76037.1"/>
    </source>
</evidence>
<dbReference type="PROSITE" id="PS50011">
    <property type="entry name" value="PROTEIN_KINASE_DOM"/>
    <property type="match status" value="1"/>
</dbReference>
<dbReference type="EMBL" id="QZAF01000027">
    <property type="protein sequence ID" value="THV76037.1"/>
    <property type="molecule type" value="Genomic_DNA"/>
</dbReference>
<dbReference type="InterPro" id="IPR008271">
    <property type="entry name" value="Ser/Thr_kinase_AS"/>
</dbReference>
<proteinExistence type="inferred from homology"/>
<dbReference type="AlphaFoldDB" id="A0A4S8SXJ8"/>